<dbReference type="RefSeq" id="WP_379977996.1">
    <property type="nucleotide sequence ID" value="NZ_JBHSFV010000003.1"/>
</dbReference>
<dbReference type="Gene3D" id="3.40.50.150">
    <property type="entry name" value="Vaccinia Virus protein VP39"/>
    <property type="match status" value="1"/>
</dbReference>
<name>A0ABV9HWU9_9FLAO</name>
<proteinExistence type="predicted"/>
<evidence type="ECO:0008006" key="3">
    <source>
        <dbReference type="Google" id="ProtNLM"/>
    </source>
</evidence>
<evidence type="ECO:0000313" key="1">
    <source>
        <dbReference type="EMBL" id="MFC4633769.1"/>
    </source>
</evidence>
<comment type="caution">
    <text evidence="1">The sequence shown here is derived from an EMBL/GenBank/DDBJ whole genome shotgun (WGS) entry which is preliminary data.</text>
</comment>
<sequence>MDTSIMSEELKVKDLTTIEFSIDKVCTLYFYEDRVLRGVHPEYVDQVKEMFDSGMMQELVDKQLFVNTWISDTKIEGYELVIEHERIPYWNYPYEWSFTMLHRAANVVLDANEVVNKYGYELFDVHAFNVVYDMARPIYVDFGSILKRDDKNGKSWSGYLNFYNSFYMPLYLYNKGFSDLSNSIFLYNGFFSDQDLFQLRHKYASFFGRKIANLLFKVHNNTRRLSVARYRRVMDKYGGHKHIDKLLAFKKFYQNKFTTKKARRLINSVDKSRIDSYWKDYHNDKNPSSDARFLRITELIKTKLQDASSLIELASNQGKFANYVLESTQIEKIIATDYDKNALDRIFINNENRKDVLPLVYDFVRPNNRSNTLKIDQRISADIVMALAVTHHLILTQDVSLDHIFKVLASLTNKYIIVEFMPLGLYFGDMDAIPAFPEYYTLEWFRDAFSEKFEHILDEEVAINRHLFIGKLKE</sequence>
<protein>
    <recommendedName>
        <fullName evidence="3">Class I SAM-dependent methyltransferase</fullName>
    </recommendedName>
</protein>
<reference evidence="2" key="1">
    <citation type="journal article" date="2019" name="Int. J. Syst. Evol. Microbiol.">
        <title>The Global Catalogue of Microorganisms (GCM) 10K type strain sequencing project: providing services to taxonomists for standard genome sequencing and annotation.</title>
        <authorList>
            <consortium name="The Broad Institute Genomics Platform"/>
            <consortium name="The Broad Institute Genome Sequencing Center for Infectious Disease"/>
            <person name="Wu L."/>
            <person name="Ma J."/>
        </authorList>
    </citation>
    <scope>NUCLEOTIDE SEQUENCE [LARGE SCALE GENOMIC DNA]</scope>
    <source>
        <strain evidence="2">YJ-61-S</strain>
    </source>
</reference>
<gene>
    <name evidence="1" type="ORF">ACFO3O_07615</name>
</gene>
<organism evidence="1 2">
    <name type="scientific">Dokdonia ponticola</name>
    <dbReference type="NCBI Taxonomy" id="2041041"/>
    <lineage>
        <taxon>Bacteria</taxon>
        <taxon>Pseudomonadati</taxon>
        <taxon>Bacteroidota</taxon>
        <taxon>Flavobacteriia</taxon>
        <taxon>Flavobacteriales</taxon>
        <taxon>Flavobacteriaceae</taxon>
        <taxon>Dokdonia</taxon>
    </lineage>
</organism>
<dbReference type="InterPro" id="IPR029063">
    <property type="entry name" value="SAM-dependent_MTases_sf"/>
</dbReference>
<dbReference type="EMBL" id="JBHSFV010000003">
    <property type="protein sequence ID" value="MFC4633769.1"/>
    <property type="molecule type" value="Genomic_DNA"/>
</dbReference>
<evidence type="ECO:0000313" key="2">
    <source>
        <dbReference type="Proteomes" id="UP001596043"/>
    </source>
</evidence>
<accession>A0ABV9HWU9</accession>
<dbReference type="Proteomes" id="UP001596043">
    <property type="component" value="Unassembled WGS sequence"/>
</dbReference>
<dbReference type="SUPFAM" id="SSF53335">
    <property type="entry name" value="S-adenosyl-L-methionine-dependent methyltransferases"/>
    <property type="match status" value="1"/>
</dbReference>
<keyword evidence="2" id="KW-1185">Reference proteome</keyword>